<evidence type="ECO:0000313" key="4">
    <source>
        <dbReference type="EMBL" id="KAF5379657.1"/>
    </source>
</evidence>
<dbReference type="GO" id="GO:0007095">
    <property type="term" value="P:mitotic G2 DNA damage checkpoint signaling"/>
    <property type="evidence" value="ECO:0007669"/>
    <property type="project" value="TreeGrafter"/>
</dbReference>
<reference evidence="4 5" key="1">
    <citation type="journal article" date="2020" name="ISME J.">
        <title>Uncovering the hidden diversity of litter-decomposition mechanisms in mushroom-forming fungi.</title>
        <authorList>
            <person name="Floudas D."/>
            <person name="Bentzer J."/>
            <person name="Ahren D."/>
            <person name="Johansson T."/>
            <person name="Persson P."/>
            <person name="Tunlid A."/>
        </authorList>
    </citation>
    <scope>NUCLEOTIDE SEQUENCE [LARGE SCALE GENOMIC DNA]</scope>
    <source>
        <strain evidence="4 5">CBS 661.87</strain>
    </source>
</reference>
<evidence type="ECO:0000256" key="2">
    <source>
        <dbReference type="SAM" id="MobiDB-lite"/>
    </source>
</evidence>
<feature type="domain" description="BRCT" evidence="3">
    <location>
        <begin position="143"/>
        <end position="241"/>
    </location>
</feature>
<dbReference type="AlphaFoldDB" id="A0A8H5M3Q5"/>
<dbReference type="Pfam" id="PF00533">
    <property type="entry name" value="BRCT"/>
    <property type="match status" value="1"/>
</dbReference>
<dbReference type="InterPro" id="IPR059215">
    <property type="entry name" value="BRCT2_TopBP1-like"/>
</dbReference>
<keyword evidence="5" id="KW-1185">Reference proteome</keyword>
<dbReference type="Proteomes" id="UP000565441">
    <property type="component" value="Unassembled WGS sequence"/>
</dbReference>
<evidence type="ECO:0000259" key="3">
    <source>
        <dbReference type="PROSITE" id="PS50172"/>
    </source>
</evidence>
<dbReference type="Pfam" id="PF12738">
    <property type="entry name" value="PTCB-BRCT"/>
    <property type="match status" value="1"/>
</dbReference>
<feature type="compositionally biased region" description="Pro residues" evidence="2">
    <location>
        <begin position="327"/>
        <end position="336"/>
    </location>
</feature>
<dbReference type="PANTHER" id="PTHR13561:SF20">
    <property type="entry name" value="DNA TOPOISOMERASE 2-BINDING PROTEIN 1"/>
    <property type="match status" value="1"/>
</dbReference>
<name>A0A8H5M3Q5_9AGAR</name>
<comment type="caution">
    <text evidence="4">The sequence shown here is derived from an EMBL/GenBank/DDBJ whole genome shotgun (WGS) entry which is preliminary data.</text>
</comment>
<protein>
    <recommendedName>
        <fullName evidence="3">BRCT domain-containing protein</fullName>
    </recommendedName>
</protein>
<feature type="region of interest" description="Disordered" evidence="2">
    <location>
        <begin position="1"/>
        <end position="23"/>
    </location>
</feature>
<dbReference type="InterPro" id="IPR001357">
    <property type="entry name" value="BRCT_dom"/>
</dbReference>
<dbReference type="Gene3D" id="3.40.50.10190">
    <property type="entry name" value="BRCT domain"/>
    <property type="match status" value="2"/>
</dbReference>
<keyword evidence="1" id="KW-0677">Repeat</keyword>
<proteinExistence type="predicted"/>
<gene>
    <name evidence="4" type="ORF">D9615_005773</name>
</gene>
<dbReference type="SMART" id="SM00292">
    <property type="entry name" value="BRCT"/>
    <property type="match status" value="2"/>
</dbReference>
<accession>A0A8H5M3Q5</accession>
<feature type="region of interest" description="Disordered" evidence="2">
    <location>
        <begin position="319"/>
        <end position="352"/>
    </location>
</feature>
<feature type="domain" description="BRCT" evidence="3">
    <location>
        <begin position="52"/>
        <end position="126"/>
    </location>
</feature>
<feature type="region of interest" description="Disordered" evidence="2">
    <location>
        <begin position="240"/>
        <end position="290"/>
    </location>
</feature>
<dbReference type="SUPFAM" id="SSF52113">
    <property type="entry name" value="BRCT domain"/>
    <property type="match status" value="2"/>
</dbReference>
<dbReference type="PANTHER" id="PTHR13561">
    <property type="entry name" value="DNA REPLICATION REGULATOR DPB11-RELATED"/>
    <property type="match status" value="1"/>
</dbReference>
<sequence>MKRRGNKSNKVPNVKLRPPQEGAVTRLQRRESSVCWAQDSQLGSDDTSIVDVCPRPFKGVVLCATGIVDKPTLFKQALELGATSTSAFTDRVTHLVAVEYGGAKYNCALERKIPILQPSWVTESYQIWLRGDDVEVHESIEQHRLPIFSGVVLCPSGITDITRRTQINKLLTAHGGVYLKNLERPVKVTHLLCSGDEETDKMRYAEKFNSRGEANVHLVWEEWFWDSLEFGGRFDEEKYQVRRPRPERKSLPEAASSPPPSSPVLADLPDEPAPPKARESLPQDEAEEELAAVQRLPAATLQLWGSLLGRRGYEISDGELIKSPSKAPRPPVPSRPESPEKGNGSLISQFRRSNSFAPVRSDRLPSALPQPFRRTRTVSAMNVVDDATGSFMASAQPVRENNGECSKKAARATSGIFTGIRFVALGEAKSASVRAAIEDNGGRMMLDIENDDVDFIIVRLVRLA</sequence>
<dbReference type="EMBL" id="JAACJP010000015">
    <property type="protein sequence ID" value="KAF5379657.1"/>
    <property type="molecule type" value="Genomic_DNA"/>
</dbReference>
<organism evidence="4 5">
    <name type="scientific">Tricholomella constricta</name>
    <dbReference type="NCBI Taxonomy" id="117010"/>
    <lineage>
        <taxon>Eukaryota</taxon>
        <taxon>Fungi</taxon>
        <taxon>Dikarya</taxon>
        <taxon>Basidiomycota</taxon>
        <taxon>Agaricomycotina</taxon>
        <taxon>Agaricomycetes</taxon>
        <taxon>Agaricomycetidae</taxon>
        <taxon>Agaricales</taxon>
        <taxon>Tricholomatineae</taxon>
        <taxon>Lyophyllaceae</taxon>
        <taxon>Tricholomella</taxon>
    </lineage>
</organism>
<evidence type="ECO:0000313" key="5">
    <source>
        <dbReference type="Proteomes" id="UP000565441"/>
    </source>
</evidence>
<dbReference type="OrthoDB" id="251770at2759"/>
<dbReference type="PROSITE" id="PS50172">
    <property type="entry name" value="BRCT"/>
    <property type="match status" value="2"/>
</dbReference>
<dbReference type="CDD" id="cd17731">
    <property type="entry name" value="BRCT_TopBP1_rpt2_like"/>
    <property type="match status" value="1"/>
</dbReference>
<dbReference type="GO" id="GO:0033314">
    <property type="term" value="P:mitotic DNA replication checkpoint signaling"/>
    <property type="evidence" value="ECO:0007669"/>
    <property type="project" value="TreeGrafter"/>
</dbReference>
<dbReference type="GO" id="GO:0006270">
    <property type="term" value="P:DNA replication initiation"/>
    <property type="evidence" value="ECO:0007669"/>
    <property type="project" value="TreeGrafter"/>
</dbReference>
<dbReference type="InterPro" id="IPR036420">
    <property type="entry name" value="BRCT_dom_sf"/>
</dbReference>
<evidence type="ECO:0000256" key="1">
    <source>
        <dbReference type="ARBA" id="ARBA00022737"/>
    </source>
</evidence>